<evidence type="ECO:0000259" key="5">
    <source>
        <dbReference type="PROSITE" id="PS50931"/>
    </source>
</evidence>
<dbReference type="InterPro" id="IPR000847">
    <property type="entry name" value="LysR_HTH_N"/>
</dbReference>
<evidence type="ECO:0000256" key="4">
    <source>
        <dbReference type="ARBA" id="ARBA00023163"/>
    </source>
</evidence>
<dbReference type="SUPFAM" id="SSF53850">
    <property type="entry name" value="Periplasmic binding protein-like II"/>
    <property type="match status" value="1"/>
</dbReference>
<keyword evidence="2" id="KW-0805">Transcription regulation</keyword>
<name>A0A3E0DKW4_9GAMM</name>
<accession>A0A3E0DKW4</accession>
<dbReference type="PRINTS" id="PR00039">
    <property type="entry name" value="HTHLYSR"/>
</dbReference>
<dbReference type="AlphaFoldDB" id="A0A3E0DKW4"/>
<comment type="caution">
    <text evidence="6">The sequence shown here is derived from an EMBL/GenBank/DDBJ whole genome shotgun (WGS) entry which is preliminary data.</text>
</comment>
<dbReference type="RefSeq" id="WP_115898341.1">
    <property type="nucleotide sequence ID" value="NZ_QUNG01000009.1"/>
</dbReference>
<evidence type="ECO:0000256" key="1">
    <source>
        <dbReference type="ARBA" id="ARBA00009437"/>
    </source>
</evidence>
<evidence type="ECO:0000256" key="3">
    <source>
        <dbReference type="ARBA" id="ARBA00023125"/>
    </source>
</evidence>
<evidence type="ECO:0000256" key="2">
    <source>
        <dbReference type="ARBA" id="ARBA00023015"/>
    </source>
</evidence>
<dbReference type="EMBL" id="QUNG01000009">
    <property type="protein sequence ID" value="REG82406.1"/>
    <property type="molecule type" value="Genomic_DNA"/>
</dbReference>
<dbReference type="InterPro" id="IPR036390">
    <property type="entry name" value="WH_DNA-bd_sf"/>
</dbReference>
<dbReference type="InterPro" id="IPR036388">
    <property type="entry name" value="WH-like_DNA-bd_sf"/>
</dbReference>
<dbReference type="Pfam" id="PF03466">
    <property type="entry name" value="LysR_substrate"/>
    <property type="match status" value="1"/>
</dbReference>
<comment type="similarity">
    <text evidence="1">Belongs to the LysR transcriptional regulatory family.</text>
</comment>
<dbReference type="GO" id="GO:0003677">
    <property type="term" value="F:DNA binding"/>
    <property type="evidence" value="ECO:0007669"/>
    <property type="project" value="UniProtKB-KW"/>
</dbReference>
<dbReference type="CDD" id="cd08417">
    <property type="entry name" value="PBP2_Nitroaromatics_like"/>
    <property type="match status" value="1"/>
</dbReference>
<dbReference type="Proteomes" id="UP000256542">
    <property type="component" value="Unassembled WGS sequence"/>
</dbReference>
<evidence type="ECO:0000313" key="6">
    <source>
        <dbReference type="EMBL" id="REG82406.1"/>
    </source>
</evidence>
<proteinExistence type="inferred from homology"/>
<dbReference type="PROSITE" id="PS50931">
    <property type="entry name" value="HTH_LYSR"/>
    <property type="match status" value="1"/>
</dbReference>
<dbReference type="OrthoDB" id="8839911at2"/>
<dbReference type="InterPro" id="IPR050389">
    <property type="entry name" value="LysR-type_TF"/>
</dbReference>
<dbReference type="PANTHER" id="PTHR30118">
    <property type="entry name" value="HTH-TYPE TRANSCRIPTIONAL REGULATOR LEUO-RELATED"/>
    <property type="match status" value="1"/>
</dbReference>
<protein>
    <submittedName>
        <fullName evidence="6">DNA-binding transcriptional LysR family regulator</fullName>
    </submittedName>
</protein>
<dbReference type="InterPro" id="IPR005119">
    <property type="entry name" value="LysR_subst-bd"/>
</dbReference>
<dbReference type="InterPro" id="IPR037402">
    <property type="entry name" value="YidZ_PBP2"/>
</dbReference>
<dbReference type="SUPFAM" id="SSF46785">
    <property type="entry name" value="Winged helix' DNA-binding domain"/>
    <property type="match status" value="1"/>
</dbReference>
<dbReference type="Gene3D" id="1.10.10.10">
    <property type="entry name" value="Winged helix-like DNA-binding domain superfamily/Winged helix DNA-binding domain"/>
    <property type="match status" value="1"/>
</dbReference>
<dbReference type="Pfam" id="PF00126">
    <property type="entry name" value="HTH_1"/>
    <property type="match status" value="1"/>
</dbReference>
<gene>
    <name evidence="6" type="ORF">DFP81_10965</name>
</gene>
<evidence type="ECO:0000313" key="7">
    <source>
        <dbReference type="Proteomes" id="UP000256542"/>
    </source>
</evidence>
<keyword evidence="4" id="KW-0804">Transcription</keyword>
<sequence length="315" mass="35635">MIPSALQHLDLKALTGLLYLLEERNVGRAAQRLFLSQSAMSRQLNRLRNAFDDPLVIRTSKEMVPTSTALALEAPLKLMLEQMAGLGSQSEFQPQSSQRTFRIQTTHYQAQAYIPAIAELFYQEAPFASLETSTLTETSLLSQAEHSLDLVLCSDYIQLPNRFEKRLLGREKFRCIMSSSHELAKQETISVDDYLAYSHVLVNLGGPTPVVSDVWLGERARERHFAFRTPYLLAAFETVGRTSLLMSNSGLLPERFKSQFGLVIKDLPMESPLLNYYLGWPKSMENDPGVIWFRDLCERVVKGLIPYPVGLDEES</sequence>
<keyword evidence="7" id="KW-1185">Reference proteome</keyword>
<dbReference type="Gene3D" id="3.40.190.10">
    <property type="entry name" value="Periplasmic binding protein-like II"/>
    <property type="match status" value="2"/>
</dbReference>
<keyword evidence="3 6" id="KW-0238">DNA-binding</keyword>
<feature type="domain" description="HTH lysR-type" evidence="5">
    <location>
        <begin position="9"/>
        <end position="66"/>
    </location>
</feature>
<dbReference type="GO" id="GO:0003700">
    <property type="term" value="F:DNA-binding transcription factor activity"/>
    <property type="evidence" value="ECO:0007669"/>
    <property type="project" value="InterPro"/>
</dbReference>
<reference evidence="6 7" key="1">
    <citation type="submission" date="2018-08" db="EMBL/GenBank/DDBJ databases">
        <title>Genomic Encyclopedia of Type Strains, Phase III (KMG-III): the genomes of soil and plant-associated and newly described type strains.</title>
        <authorList>
            <person name="Whitman W."/>
        </authorList>
    </citation>
    <scope>NUCLEOTIDE SEQUENCE [LARGE SCALE GENOMIC DNA]</scope>
    <source>
        <strain evidence="6 7">CECT 7375</strain>
    </source>
</reference>
<dbReference type="PANTHER" id="PTHR30118:SF15">
    <property type="entry name" value="TRANSCRIPTIONAL REGULATORY PROTEIN"/>
    <property type="match status" value="1"/>
</dbReference>
<organism evidence="6 7">
    <name type="scientific">Marinomonas pollencensis</name>
    <dbReference type="NCBI Taxonomy" id="491954"/>
    <lineage>
        <taxon>Bacteria</taxon>
        <taxon>Pseudomonadati</taxon>
        <taxon>Pseudomonadota</taxon>
        <taxon>Gammaproteobacteria</taxon>
        <taxon>Oceanospirillales</taxon>
        <taxon>Oceanospirillaceae</taxon>
        <taxon>Marinomonas</taxon>
    </lineage>
</organism>